<dbReference type="Gene3D" id="3.90.70.10">
    <property type="entry name" value="Cysteine proteinases"/>
    <property type="match status" value="1"/>
</dbReference>
<protein>
    <submittedName>
        <fullName evidence="1">PA2778 family cysteine peptidase</fullName>
    </submittedName>
</protein>
<dbReference type="RefSeq" id="WP_206558908.1">
    <property type="nucleotide sequence ID" value="NZ_JAFKCZ010000002.1"/>
</dbReference>
<dbReference type="EMBL" id="JAFKCZ010000002">
    <property type="protein sequence ID" value="MBN7795456.1"/>
    <property type="molecule type" value="Genomic_DNA"/>
</dbReference>
<gene>
    <name evidence="1" type="ORF">JYP50_02565</name>
</gene>
<dbReference type="AlphaFoldDB" id="A0A939DC61"/>
<comment type="caution">
    <text evidence="1">The sequence shown here is derived from an EMBL/GenBank/DDBJ whole genome shotgun (WGS) entry which is preliminary data.</text>
</comment>
<dbReference type="Gene3D" id="1.25.40.10">
    <property type="entry name" value="Tetratricopeptide repeat domain"/>
    <property type="match status" value="1"/>
</dbReference>
<dbReference type="Proteomes" id="UP000664303">
    <property type="component" value="Unassembled WGS sequence"/>
</dbReference>
<sequence length="284" mass="30633">MPFFPQSRYQCGPAALATTLWHSGVDVDAEALAPAVYLPAREGSLQPELLAAVRRHGRVPYRIPGTVDALLEELTAGRPVLVLQNQGFAALPRWHYAVVVAYDAHRGQWVLRSGTEGRRRESHALFLLGWSRAERWAIVTARPGELPATVTPDEALRALADAEGLLRPEAALAAWETSLSRWPDHGDIRFATANAARRAGRDGRAATLYRQLLDQRPAHLAARNNYADLLLARGCHHRASTVIAPALEQSPASPGLGAALRDTARAISRAAASAPAISPCPLGD</sequence>
<accession>A0A939DC61</accession>
<reference evidence="1" key="1">
    <citation type="submission" date="2021-02" db="EMBL/GenBank/DDBJ databases">
        <title>PHA producing bacteria isolated from coastal sediment in Guangdong, Shenzhen.</title>
        <authorList>
            <person name="Zheng W."/>
            <person name="Yu S."/>
            <person name="Huang Y."/>
        </authorList>
    </citation>
    <scope>NUCLEOTIDE SEQUENCE</scope>
    <source>
        <strain evidence="1">TN14-10</strain>
    </source>
</reference>
<name>A0A939DC61_9GAMM</name>
<dbReference type="InterPro" id="IPR011990">
    <property type="entry name" value="TPR-like_helical_dom_sf"/>
</dbReference>
<evidence type="ECO:0000313" key="1">
    <source>
        <dbReference type="EMBL" id="MBN7795456.1"/>
    </source>
</evidence>
<dbReference type="SUPFAM" id="SSF48452">
    <property type="entry name" value="TPR-like"/>
    <property type="match status" value="1"/>
</dbReference>
<organism evidence="1 2">
    <name type="scientific">Parahaliea mediterranea</name>
    <dbReference type="NCBI Taxonomy" id="651086"/>
    <lineage>
        <taxon>Bacteria</taxon>
        <taxon>Pseudomonadati</taxon>
        <taxon>Pseudomonadota</taxon>
        <taxon>Gammaproteobacteria</taxon>
        <taxon>Cellvibrionales</taxon>
        <taxon>Halieaceae</taxon>
        <taxon>Parahaliea</taxon>
    </lineage>
</organism>
<evidence type="ECO:0000313" key="2">
    <source>
        <dbReference type="Proteomes" id="UP000664303"/>
    </source>
</evidence>
<dbReference type="NCBIfam" id="NF033920">
    <property type="entry name" value="C39_PA2778_fam"/>
    <property type="match status" value="1"/>
</dbReference>
<dbReference type="InterPro" id="IPR039563">
    <property type="entry name" value="Peptidase_C39_single_dom"/>
</dbReference>
<proteinExistence type="predicted"/>
<keyword evidence="2" id="KW-1185">Reference proteome</keyword>
<dbReference type="CDD" id="cd02549">
    <property type="entry name" value="Peptidase_C39A"/>
    <property type="match status" value="1"/>
</dbReference>